<dbReference type="Proteomes" id="UP000199251">
    <property type="component" value="Unassembled WGS sequence"/>
</dbReference>
<dbReference type="AlphaFoldDB" id="A0A0E4H200"/>
<dbReference type="OrthoDB" id="4731647at2"/>
<proteinExistence type="predicted"/>
<sequence>MTASAQTIPDIPDIDDLSVIQVVDDGMRLRLNGRERDEAVRRMHRRIDTDLIAWRLYITPRTVQRVVARLGLSEPAA</sequence>
<dbReference type="RefSeq" id="WP_090609905.1">
    <property type="nucleotide sequence ID" value="NZ_CTEE01000002.1"/>
</dbReference>
<reference evidence="1 2" key="1">
    <citation type="submission" date="2015-03" db="EMBL/GenBank/DDBJ databases">
        <authorList>
            <person name="Urmite Genomes"/>
        </authorList>
    </citation>
    <scope>NUCLEOTIDE SEQUENCE [LARGE SCALE GENOMIC DNA]</scope>
    <source>
        <strain evidence="1 2">CSUR P1491</strain>
    </source>
</reference>
<gene>
    <name evidence="1" type="ORF">BN1232_06129</name>
</gene>
<dbReference type="STRING" id="141349.BN1232_06129"/>
<evidence type="ECO:0000313" key="2">
    <source>
        <dbReference type="Proteomes" id="UP000199251"/>
    </source>
</evidence>
<protein>
    <submittedName>
        <fullName evidence="1">Uncharacterized protein</fullName>
    </submittedName>
</protein>
<name>A0A0E4H200_MYCLN</name>
<accession>A0A0E4H200</accession>
<organism evidence="1 2">
    <name type="scientific">Mycobacterium lentiflavum</name>
    <dbReference type="NCBI Taxonomy" id="141349"/>
    <lineage>
        <taxon>Bacteria</taxon>
        <taxon>Bacillati</taxon>
        <taxon>Actinomycetota</taxon>
        <taxon>Actinomycetes</taxon>
        <taxon>Mycobacteriales</taxon>
        <taxon>Mycobacteriaceae</taxon>
        <taxon>Mycobacterium</taxon>
        <taxon>Mycobacterium simiae complex</taxon>
    </lineage>
</organism>
<dbReference type="EMBL" id="CTEE01000002">
    <property type="protein sequence ID" value="CQD24260.1"/>
    <property type="molecule type" value="Genomic_DNA"/>
</dbReference>
<evidence type="ECO:0000313" key="1">
    <source>
        <dbReference type="EMBL" id="CQD24260.1"/>
    </source>
</evidence>